<keyword evidence="3" id="KW-1185">Reference proteome</keyword>
<reference evidence="2" key="1">
    <citation type="journal article" date="2022" name="Front. Genet.">
        <title>Chromosome-Scale Assembly of the Dendrobium nobile Genome Provides Insights Into the Molecular Mechanism of the Biosynthesis of the Medicinal Active Ingredient of Dendrobium.</title>
        <authorList>
            <person name="Xu Q."/>
            <person name="Niu S.-C."/>
            <person name="Li K.-L."/>
            <person name="Zheng P.-J."/>
            <person name="Zhang X.-J."/>
            <person name="Jia Y."/>
            <person name="Liu Y."/>
            <person name="Niu Y.-X."/>
            <person name="Yu L.-H."/>
            <person name="Chen D.-F."/>
            <person name="Zhang G.-Q."/>
        </authorList>
    </citation>
    <scope>NUCLEOTIDE SEQUENCE</scope>
    <source>
        <tissue evidence="2">Leaf</tissue>
    </source>
</reference>
<gene>
    <name evidence="2" type="ORF">KFK09_015742</name>
</gene>
<evidence type="ECO:0000313" key="2">
    <source>
        <dbReference type="EMBL" id="KAI0504789.1"/>
    </source>
</evidence>
<evidence type="ECO:0000313" key="3">
    <source>
        <dbReference type="Proteomes" id="UP000829196"/>
    </source>
</evidence>
<dbReference type="OrthoDB" id="10625917at2759"/>
<organism evidence="2 3">
    <name type="scientific">Dendrobium nobile</name>
    <name type="common">Orchid</name>
    <dbReference type="NCBI Taxonomy" id="94219"/>
    <lineage>
        <taxon>Eukaryota</taxon>
        <taxon>Viridiplantae</taxon>
        <taxon>Streptophyta</taxon>
        <taxon>Embryophyta</taxon>
        <taxon>Tracheophyta</taxon>
        <taxon>Spermatophyta</taxon>
        <taxon>Magnoliopsida</taxon>
        <taxon>Liliopsida</taxon>
        <taxon>Asparagales</taxon>
        <taxon>Orchidaceae</taxon>
        <taxon>Epidendroideae</taxon>
        <taxon>Malaxideae</taxon>
        <taxon>Dendrobiinae</taxon>
        <taxon>Dendrobium</taxon>
    </lineage>
</organism>
<sequence>MAFDFFEIIKFSGEMAAKRQALLELVDFIHRLSEPVQEELIHTPKSSARRRSISRSHLSSSTDRVTSSPTLMPKSLNGILIILSSSVCSTCLTLRIAVNANISREFCIASRENSCCIVASLERPLVTFSTGSFFETQRSSGILQVLFLSELEEVLEATQAAEF</sequence>
<dbReference type="EMBL" id="JAGYWB010000011">
    <property type="protein sequence ID" value="KAI0504789.1"/>
    <property type="molecule type" value="Genomic_DNA"/>
</dbReference>
<dbReference type="AlphaFoldDB" id="A0A8T3B7Q5"/>
<comment type="caution">
    <text evidence="2">The sequence shown here is derived from an EMBL/GenBank/DDBJ whole genome shotgun (WGS) entry which is preliminary data.</text>
</comment>
<accession>A0A8T3B7Q5</accession>
<proteinExistence type="predicted"/>
<evidence type="ECO:0000256" key="1">
    <source>
        <dbReference type="SAM" id="MobiDB-lite"/>
    </source>
</evidence>
<feature type="compositionally biased region" description="Low complexity" evidence="1">
    <location>
        <begin position="55"/>
        <end position="64"/>
    </location>
</feature>
<feature type="region of interest" description="Disordered" evidence="1">
    <location>
        <begin position="43"/>
        <end position="69"/>
    </location>
</feature>
<protein>
    <submittedName>
        <fullName evidence="2">Uncharacterized protein</fullName>
    </submittedName>
</protein>
<dbReference type="Proteomes" id="UP000829196">
    <property type="component" value="Unassembled WGS sequence"/>
</dbReference>
<name>A0A8T3B7Q5_DENNO</name>